<evidence type="ECO:0000256" key="8">
    <source>
        <dbReference type="PIRSR" id="PIRSR006468-1"/>
    </source>
</evidence>
<evidence type="ECO:0000313" key="12">
    <source>
        <dbReference type="EMBL" id="QKX62933.1"/>
    </source>
</evidence>
<keyword evidence="6 10" id="KW-0663">Pyridoxal phosphate</keyword>
<comment type="catalytic activity">
    <reaction evidence="11">
        <text>L-isoleucine + 2-oxoglutarate = (S)-3-methyl-2-oxopentanoate + L-glutamate</text>
        <dbReference type="Rhea" id="RHEA:24801"/>
        <dbReference type="ChEBI" id="CHEBI:16810"/>
        <dbReference type="ChEBI" id="CHEBI:29985"/>
        <dbReference type="ChEBI" id="CHEBI:35146"/>
        <dbReference type="ChEBI" id="CHEBI:58045"/>
        <dbReference type="EC" id="2.6.1.42"/>
    </reaction>
</comment>
<dbReference type="Gene3D" id="3.20.10.10">
    <property type="entry name" value="D-amino Acid Aminotransferase, subunit A, domain 2"/>
    <property type="match status" value="1"/>
</dbReference>
<dbReference type="InterPro" id="IPR043131">
    <property type="entry name" value="BCAT-like_N"/>
</dbReference>
<accession>A0A7H8REG8</accession>
<dbReference type="RefSeq" id="XP_035349107.1">
    <property type="nucleotide sequence ID" value="XM_035493214.1"/>
</dbReference>
<evidence type="ECO:0000256" key="4">
    <source>
        <dbReference type="ARBA" id="ARBA00022605"/>
    </source>
</evidence>
<dbReference type="GeneID" id="55997582"/>
<feature type="modified residue" description="N6-(pyridoxal phosphate)lysine" evidence="8">
    <location>
        <position position="113"/>
    </location>
</feature>
<keyword evidence="3 11" id="KW-0032">Aminotransferase</keyword>
<dbReference type="EC" id="2.6.1.42" evidence="11"/>
<dbReference type="PIRSF" id="PIRSF006468">
    <property type="entry name" value="BCAT1"/>
    <property type="match status" value="1"/>
</dbReference>
<dbReference type="EMBL" id="CP055902">
    <property type="protein sequence ID" value="QKX62933.1"/>
    <property type="molecule type" value="Genomic_DNA"/>
</dbReference>
<dbReference type="GO" id="GO:0009099">
    <property type="term" value="P:L-valine biosynthetic process"/>
    <property type="evidence" value="ECO:0007669"/>
    <property type="project" value="TreeGrafter"/>
</dbReference>
<evidence type="ECO:0000256" key="6">
    <source>
        <dbReference type="ARBA" id="ARBA00022898"/>
    </source>
</evidence>
<dbReference type="FunFam" id="3.20.10.10:FF:000004">
    <property type="entry name" value="Branched-chain-amino-acid aminotransferase"/>
    <property type="match status" value="1"/>
</dbReference>
<dbReference type="InterPro" id="IPR001544">
    <property type="entry name" value="Aminotrans_IV"/>
</dbReference>
<dbReference type="PANTHER" id="PTHR11825">
    <property type="entry name" value="SUBGROUP IIII AMINOTRANSFERASE"/>
    <property type="match status" value="1"/>
</dbReference>
<sequence length="281" mass="31112">MKAYRDLEGNTRLFRPDRNFRRLNQSASRLALPTFDEAVMVQLLARSPGFSLYLRPTLVGTEASISVSRPREAMLYVIASPMGNYFTSGPRAVSLEATASPVRAWPGGVGDCKFSGNYAPSIVPQEESGSRGFQQNLWLLGEGENAYVTEAGTMNIFIVRINKQDGIKELITPPLDGTILPGVTRESVIELAKERLVPQGWRVLEKKVLMSDLEKASGEGHLLEVFGTGTAAVVSPVRSIQWRGKTLNCGLENYVEAGPVSLLTKEWIENIQYGRTKHQWR</sequence>
<evidence type="ECO:0000256" key="1">
    <source>
        <dbReference type="ARBA" id="ARBA00001933"/>
    </source>
</evidence>
<dbReference type="PROSITE" id="PS00770">
    <property type="entry name" value="AA_TRANSFER_CLASS_4"/>
    <property type="match status" value="1"/>
</dbReference>
<protein>
    <recommendedName>
        <fullName evidence="11">Branched-chain-amino-acid aminotransferase</fullName>
        <ecNumber evidence="11">2.6.1.42</ecNumber>
    </recommendedName>
</protein>
<evidence type="ECO:0000256" key="7">
    <source>
        <dbReference type="ARBA" id="ARBA00023304"/>
    </source>
</evidence>
<dbReference type="Proteomes" id="UP000509510">
    <property type="component" value="Chromosome V"/>
</dbReference>
<dbReference type="GO" id="GO:0005739">
    <property type="term" value="C:mitochondrion"/>
    <property type="evidence" value="ECO:0007669"/>
    <property type="project" value="TreeGrafter"/>
</dbReference>
<keyword evidence="4 11" id="KW-0028">Amino-acid biosynthesis</keyword>
<comment type="catalytic activity">
    <reaction evidence="11">
        <text>L-leucine + 2-oxoglutarate = 4-methyl-2-oxopentanoate + L-glutamate</text>
        <dbReference type="Rhea" id="RHEA:18321"/>
        <dbReference type="ChEBI" id="CHEBI:16810"/>
        <dbReference type="ChEBI" id="CHEBI:17865"/>
        <dbReference type="ChEBI" id="CHEBI:29985"/>
        <dbReference type="ChEBI" id="CHEBI:57427"/>
        <dbReference type="EC" id="2.6.1.42"/>
    </reaction>
</comment>
<organism evidence="12 13">
    <name type="scientific">Talaromyces rugulosus</name>
    <name type="common">Penicillium rugulosum</name>
    <dbReference type="NCBI Taxonomy" id="121627"/>
    <lineage>
        <taxon>Eukaryota</taxon>
        <taxon>Fungi</taxon>
        <taxon>Dikarya</taxon>
        <taxon>Ascomycota</taxon>
        <taxon>Pezizomycotina</taxon>
        <taxon>Eurotiomycetes</taxon>
        <taxon>Eurotiomycetidae</taxon>
        <taxon>Eurotiales</taxon>
        <taxon>Trichocomaceae</taxon>
        <taxon>Talaromyces</taxon>
        <taxon>Talaromyces sect. Islandici</taxon>
    </lineage>
</organism>
<dbReference type="GO" id="GO:0004084">
    <property type="term" value="F:branched-chain-amino-acid transaminase activity"/>
    <property type="evidence" value="ECO:0007669"/>
    <property type="project" value="UniProtKB-EC"/>
</dbReference>
<dbReference type="InterPro" id="IPR043132">
    <property type="entry name" value="BCAT-like_C"/>
</dbReference>
<reference evidence="13" key="1">
    <citation type="submission" date="2020-06" db="EMBL/GenBank/DDBJ databases">
        <title>A chromosome-scale genome assembly of Talaromyces rugulosus W13939.</title>
        <authorList>
            <person name="Wang B."/>
            <person name="Guo L."/>
            <person name="Ye K."/>
            <person name="Wang L."/>
        </authorList>
    </citation>
    <scope>NUCLEOTIDE SEQUENCE [LARGE SCALE GENOMIC DNA]</scope>
    <source>
        <strain evidence="13">W13939</strain>
    </source>
</reference>
<dbReference type="InterPro" id="IPR018300">
    <property type="entry name" value="Aminotrans_IV_CS"/>
</dbReference>
<evidence type="ECO:0000256" key="5">
    <source>
        <dbReference type="ARBA" id="ARBA00022679"/>
    </source>
</evidence>
<dbReference type="Gene3D" id="3.30.470.10">
    <property type="match status" value="1"/>
</dbReference>
<dbReference type="InterPro" id="IPR033939">
    <property type="entry name" value="BCAT_family"/>
</dbReference>
<dbReference type="GO" id="GO:0009098">
    <property type="term" value="P:L-leucine biosynthetic process"/>
    <property type="evidence" value="ECO:0007669"/>
    <property type="project" value="TreeGrafter"/>
</dbReference>
<dbReference type="OrthoDB" id="1732691at2759"/>
<dbReference type="CDD" id="cd01557">
    <property type="entry name" value="BCAT_beta_family"/>
    <property type="match status" value="1"/>
</dbReference>
<dbReference type="Pfam" id="PF01063">
    <property type="entry name" value="Aminotran_4"/>
    <property type="match status" value="1"/>
</dbReference>
<dbReference type="KEGG" id="trg:TRUGW13939_10101"/>
<comment type="catalytic activity">
    <reaction evidence="11">
        <text>L-valine + 2-oxoglutarate = 3-methyl-2-oxobutanoate + L-glutamate</text>
        <dbReference type="Rhea" id="RHEA:24813"/>
        <dbReference type="ChEBI" id="CHEBI:11851"/>
        <dbReference type="ChEBI" id="CHEBI:16810"/>
        <dbReference type="ChEBI" id="CHEBI:29985"/>
        <dbReference type="ChEBI" id="CHEBI:57762"/>
        <dbReference type="EC" id="2.6.1.42"/>
    </reaction>
</comment>
<evidence type="ECO:0000256" key="3">
    <source>
        <dbReference type="ARBA" id="ARBA00022576"/>
    </source>
</evidence>
<keyword evidence="5 11" id="KW-0808">Transferase</keyword>
<dbReference type="PANTHER" id="PTHR11825:SF44">
    <property type="entry name" value="BRANCHED-CHAIN-AMINO-ACID AMINOTRANSFERASE"/>
    <property type="match status" value="1"/>
</dbReference>
<keyword evidence="13" id="KW-1185">Reference proteome</keyword>
<comment type="cofactor">
    <cofactor evidence="1 10">
        <name>pyridoxal 5'-phosphate</name>
        <dbReference type="ChEBI" id="CHEBI:597326"/>
    </cofactor>
</comment>
<evidence type="ECO:0000256" key="11">
    <source>
        <dbReference type="RuleBase" id="RU004517"/>
    </source>
</evidence>
<gene>
    <name evidence="12" type="ORF">TRUGW13939_10101</name>
</gene>
<evidence type="ECO:0000313" key="13">
    <source>
        <dbReference type="Proteomes" id="UP000509510"/>
    </source>
</evidence>
<dbReference type="AlphaFoldDB" id="A0A7H8REG8"/>
<proteinExistence type="inferred from homology"/>
<evidence type="ECO:0000256" key="2">
    <source>
        <dbReference type="ARBA" id="ARBA00009320"/>
    </source>
</evidence>
<dbReference type="InterPro" id="IPR036038">
    <property type="entry name" value="Aminotransferase-like"/>
</dbReference>
<name>A0A7H8REG8_TALRU</name>
<comment type="similarity">
    <text evidence="2 9">Belongs to the class-IV pyridoxal-phosphate-dependent aminotransferase family.</text>
</comment>
<dbReference type="SUPFAM" id="SSF56752">
    <property type="entry name" value="D-aminoacid aminotransferase-like PLP-dependent enzymes"/>
    <property type="match status" value="1"/>
</dbReference>
<evidence type="ECO:0000256" key="9">
    <source>
        <dbReference type="RuleBase" id="RU004106"/>
    </source>
</evidence>
<evidence type="ECO:0000256" key="10">
    <source>
        <dbReference type="RuleBase" id="RU004516"/>
    </source>
</evidence>
<keyword evidence="7 11" id="KW-0100">Branched-chain amino acid biosynthesis</keyword>
<dbReference type="InterPro" id="IPR005786">
    <property type="entry name" value="B_amino_transII"/>
</dbReference>